<keyword evidence="2" id="KW-0805">Transcription regulation</keyword>
<dbReference type="EMBL" id="JAPMXC010000006">
    <property type="protein sequence ID" value="MCY0388713.1"/>
    <property type="molecule type" value="Genomic_DNA"/>
</dbReference>
<dbReference type="InterPro" id="IPR036388">
    <property type="entry name" value="WH-like_DNA-bd_sf"/>
</dbReference>
<dbReference type="PANTHER" id="PTHR30126">
    <property type="entry name" value="HTH-TYPE TRANSCRIPTIONAL REGULATOR"/>
    <property type="match status" value="1"/>
</dbReference>
<dbReference type="PANTHER" id="PTHR30126:SF4">
    <property type="entry name" value="LYSR FAMILY TRANSCRIPTIONAL REGULATOR"/>
    <property type="match status" value="1"/>
</dbReference>
<dbReference type="Gene3D" id="1.10.10.10">
    <property type="entry name" value="Winged helix-like DNA-binding domain superfamily/Winged helix DNA-binding domain"/>
    <property type="match status" value="1"/>
</dbReference>
<name>A0ABT3ZS54_9BURK</name>
<protein>
    <submittedName>
        <fullName evidence="6">LysR family transcriptional regulator</fullName>
    </submittedName>
</protein>
<reference evidence="6" key="1">
    <citation type="submission" date="2022-11" db="EMBL/GenBank/DDBJ databases">
        <title>Robbsia betulipollinis sp. nov., isolated from pollen of birch (Betula pendula).</title>
        <authorList>
            <person name="Shi H."/>
            <person name="Ambika Manirajan B."/>
            <person name="Ratering S."/>
            <person name="Geissler-Plaum R."/>
            <person name="Schnell S."/>
        </authorList>
    </citation>
    <scope>NUCLEOTIDE SEQUENCE</scope>
    <source>
        <strain evidence="6">Bb-Pol-6</strain>
    </source>
</reference>
<accession>A0ABT3ZS54</accession>
<dbReference type="InterPro" id="IPR005119">
    <property type="entry name" value="LysR_subst-bd"/>
</dbReference>
<comment type="caution">
    <text evidence="6">The sequence shown here is derived from an EMBL/GenBank/DDBJ whole genome shotgun (WGS) entry which is preliminary data.</text>
</comment>
<dbReference type="Pfam" id="PF03466">
    <property type="entry name" value="LysR_substrate"/>
    <property type="match status" value="1"/>
</dbReference>
<dbReference type="SUPFAM" id="SSF53850">
    <property type="entry name" value="Periplasmic binding protein-like II"/>
    <property type="match status" value="1"/>
</dbReference>
<dbReference type="SUPFAM" id="SSF46785">
    <property type="entry name" value="Winged helix' DNA-binding domain"/>
    <property type="match status" value="1"/>
</dbReference>
<dbReference type="RefSeq" id="WP_267848604.1">
    <property type="nucleotide sequence ID" value="NZ_JAPMXC010000006.1"/>
</dbReference>
<evidence type="ECO:0000256" key="4">
    <source>
        <dbReference type="ARBA" id="ARBA00023163"/>
    </source>
</evidence>
<feature type="domain" description="HTH lysR-type" evidence="5">
    <location>
        <begin position="14"/>
        <end position="71"/>
    </location>
</feature>
<keyword evidence="7" id="KW-1185">Reference proteome</keyword>
<sequence>MSPAAASQKPPLRLSLDAIEMVDAIDRHGSFAAAAEQLHRVPSTISYAVGKLEEQLGIALFERRGPRVTLTAAGAEMLREGRWLVRAATDLESRMRQVATGFEAELRLVHDSLIPLSGLVDDIRDFEALNCGTRLRISAEVMSGAWEALREGRADIAIATGDGPAGGGYTAIPVGTLEFVFCVAPAHPLARLPRPLTRDDLLDHTAVVVADSARASLTRTAGLMSGQKRITVPSVAAKIVCQLAGLGHGFLPRACVEAELRRGTLVERPTEEQRVGETFWLAWKPAQPGEALKWWRTRLARPLVPALLDGADWRA</sequence>
<dbReference type="PROSITE" id="PS50931">
    <property type="entry name" value="HTH_LYSR"/>
    <property type="match status" value="1"/>
</dbReference>
<dbReference type="Gene3D" id="3.40.190.290">
    <property type="match status" value="1"/>
</dbReference>
<dbReference type="Proteomes" id="UP001082899">
    <property type="component" value="Unassembled WGS sequence"/>
</dbReference>
<dbReference type="InterPro" id="IPR036390">
    <property type="entry name" value="WH_DNA-bd_sf"/>
</dbReference>
<gene>
    <name evidence="6" type="ORF">OVY01_16170</name>
</gene>
<evidence type="ECO:0000313" key="7">
    <source>
        <dbReference type="Proteomes" id="UP001082899"/>
    </source>
</evidence>
<dbReference type="InterPro" id="IPR000847">
    <property type="entry name" value="LysR_HTH_N"/>
</dbReference>
<evidence type="ECO:0000259" key="5">
    <source>
        <dbReference type="PROSITE" id="PS50931"/>
    </source>
</evidence>
<keyword evidence="3" id="KW-0238">DNA-binding</keyword>
<dbReference type="Pfam" id="PF00126">
    <property type="entry name" value="HTH_1"/>
    <property type="match status" value="1"/>
</dbReference>
<proteinExistence type="inferred from homology"/>
<evidence type="ECO:0000256" key="3">
    <source>
        <dbReference type="ARBA" id="ARBA00023125"/>
    </source>
</evidence>
<keyword evidence="4" id="KW-0804">Transcription</keyword>
<evidence type="ECO:0000256" key="1">
    <source>
        <dbReference type="ARBA" id="ARBA00009437"/>
    </source>
</evidence>
<evidence type="ECO:0000313" key="6">
    <source>
        <dbReference type="EMBL" id="MCY0388713.1"/>
    </source>
</evidence>
<evidence type="ECO:0000256" key="2">
    <source>
        <dbReference type="ARBA" id="ARBA00023015"/>
    </source>
</evidence>
<organism evidence="6 7">
    <name type="scientific">Robbsia betulipollinis</name>
    <dbReference type="NCBI Taxonomy" id="2981849"/>
    <lineage>
        <taxon>Bacteria</taxon>
        <taxon>Pseudomonadati</taxon>
        <taxon>Pseudomonadota</taxon>
        <taxon>Betaproteobacteria</taxon>
        <taxon>Burkholderiales</taxon>
        <taxon>Burkholderiaceae</taxon>
        <taxon>Robbsia</taxon>
    </lineage>
</organism>
<comment type="similarity">
    <text evidence="1">Belongs to the LysR transcriptional regulatory family.</text>
</comment>